<dbReference type="STRING" id="1533.SAMN05443638_1412"/>
<protein>
    <submittedName>
        <fullName evidence="1">Predicted nuclease of the RNAse H fold, HicB family</fullName>
    </submittedName>
</protein>
<dbReference type="Proteomes" id="UP000184035">
    <property type="component" value="Unassembled WGS sequence"/>
</dbReference>
<dbReference type="OrthoDB" id="5419659at2"/>
<organism evidence="1 2">
    <name type="scientific">Clostridium fallax</name>
    <dbReference type="NCBI Taxonomy" id="1533"/>
    <lineage>
        <taxon>Bacteria</taxon>
        <taxon>Bacillati</taxon>
        <taxon>Bacillota</taxon>
        <taxon>Clostridia</taxon>
        <taxon>Eubacteriales</taxon>
        <taxon>Clostridiaceae</taxon>
        <taxon>Clostridium</taxon>
    </lineage>
</organism>
<dbReference type="Gene3D" id="3.30.160.250">
    <property type="match status" value="1"/>
</dbReference>
<sequence length="162" mass="18407">MRINKIKGNDYKVELIQNTDEGGYLAYISQLDCWGDGENPEEAYNDVVQVADDIIKMAIEDNIKIPVPNNKIVEEEKCSGKLSLRIPKTLHAELIKRADKESCSINQLMNMYLSMGIGMEYGKEKFTVNIEYKTNAVQESLKKDSSNWIKNIEKNLAMKGVI</sequence>
<evidence type="ECO:0000313" key="1">
    <source>
        <dbReference type="EMBL" id="SHF15107.1"/>
    </source>
</evidence>
<dbReference type="InterPro" id="IPR008651">
    <property type="entry name" value="Uncharacterised_HicB"/>
</dbReference>
<dbReference type="InterPro" id="IPR035069">
    <property type="entry name" value="TTHA1013/TTHA0281-like"/>
</dbReference>
<dbReference type="SUPFAM" id="SSF143100">
    <property type="entry name" value="TTHA1013/TTHA0281-like"/>
    <property type="match status" value="1"/>
</dbReference>
<accession>A0A1M4ZBC0</accession>
<name>A0A1M4ZBC0_9CLOT</name>
<gene>
    <name evidence="1" type="ORF">SAMN05443638_1412</name>
</gene>
<keyword evidence="2" id="KW-1185">Reference proteome</keyword>
<dbReference type="RefSeq" id="WP_072897748.1">
    <property type="nucleotide sequence ID" value="NZ_FQVM01000041.1"/>
</dbReference>
<proteinExistence type="predicted"/>
<dbReference type="Pfam" id="PF05534">
    <property type="entry name" value="HicB"/>
    <property type="match status" value="1"/>
</dbReference>
<reference evidence="1 2" key="1">
    <citation type="submission" date="2016-11" db="EMBL/GenBank/DDBJ databases">
        <authorList>
            <person name="Jaros S."/>
            <person name="Januszkiewicz K."/>
            <person name="Wedrychowicz H."/>
        </authorList>
    </citation>
    <scope>NUCLEOTIDE SEQUENCE [LARGE SCALE GENOMIC DNA]</scope>
    <source>
        <strain evidence="1 2">DSM 2631</strain>
    </source>
</reference>
<dbReference type="EMBL" id="FQVM01000041">
    <property type="protein sequence ID" value="SHF15107.1"/>
    <property type="molecule type" value="Genomic_DNA"/>
</dbReference>
<dbReference type="AlphaFoldDB" id="A0A1M4ZBC0"/>
<evidence type="ECO:0000313" key="2">
    <source>
        <dbReference type="Proteomes" id="UP000184035"/>
    </source>
</evidence>